<dbReference type="EMBL" id="QRCT01000014">
    <property type="protein sequence ID" value="RDU24162.1"/>
    <property type="molecule type" value="Genomic_DNA"/>
</dbReference>
<evidence type="ECO:0000313" key="1">
    <source>
        <dbReference type="EMBL" id="RDU24162.1"/>
    </source>
</evidence>
<evidence type="ECO:0000313" key="2">
    <source>
        <dbReference type="Proteomes" id="UP000255036"/>
    </source>
</evidence>
<gene>
    <name evidence="1" type="ORF">DWV06_05535</name>
</gene>
<organism evidence="1 2">
    <name type="scientific">Anaerosacchariphilus polymeriproducens</name>
    <dbReference type="NCBI Taxonomy" id="1812858"/>
    <lineage>
        <taxon>Bacteria</taxon>
        <taxon>Bacillati</taxon>
        <taxon>Bacillota</taxon>
        <taxon>Clostridia</taxon>
        <taxon>Lachnospirales</taxon>
        <taxon>Lachnospiraceae</taxon>
        <taxon>Anaerosacchariphilus</taxon>
    </lineage>
</organism>
<protein>
    <submittedName>
        <fullName evidence="1">Uncharacterized protein</fullName>
    </submittedName>
</protein>
<sequence>MCSDKLLYNINANTVKPGLECSYIKFVKELNCNLLKKYKKYYAGLQLYQNNCICNVFHIVAAYYDVPGIYKEEKIITDYISHVYKEVWGNSVERVSVFTFVSSSKIYE</sequence>
<dbReference type="OrthoDB" id="1912587at2"/>
<reference evidence="1 2" key="1">
    <citation type="submission" date="2018-07" db="EMBL/GenBank/DDBJ databases">
        <title>Anaerosacharophilus polymeroproducens gen. nov. sp. nov., an anaerobic bacterium isolated from salt field.</title>
        <authorList>
            <person name="Kim W."/>
            <person name="Yang S.-H."/>
            <person name="Oh J."/>
            <person name="Lee J.-H."/>
            <person name="Kwon K.K."/>
        </authorList>
    </citation>
    <scope>NUCLEOTIDE SEQUENCE [LARGE SCALE GENOMIC DNA]</scope>
    <source>
        <strain evidence="1 2">MCWD5</strain>
    </source>
</reference>
<dbReference type="Proteomes" id="UP000255036">
    <property type="component" value="Unassembled WGS sequence"/>
</dbReference>
<dbReference type="RefSeq" id="WP_115481187.1">
    <property type="nucleotide sequence ID" value="NZ_QRCT01000014.1"/>
</dbReference>
<proteinExistence type="predicted"/>
<accession>A0A371AXC3</accession>
<comment type="caution">
    <text evidence="1">The sequence shown here is derived from an EMBL/GenBank/DDBJ whole genome shotgun (WGS) entry which is preliminary data.</text>
</comment>
<name>A0A371AXC3_9FIRM</name>
<dbReference type="AlphaFoldDB" id="A0A371AXC3"/>
<keyword evidence="2" id="KW-1185">Reference proteome</keyword>